<feature type="region of interest" description="Disordered" evidence="1">
    <location>
        <begin position="56"/>
        <end position="105"/>
    </location>
</feature>
<keyword evidence="2" id="KW-0812">Transmembrane</keyword>
<dbReference type="EMBL" id="JAVDVY010000002">
    <property type="protein sequence ID" value="MDR7135472.1"/>
    <property type="molecule type" value="Genomic_DNA"/>
</dbReference>
<accession>A0ABU1WD51</accession>
<comment type="caution">
    <text evidence="3">The sequence shown here is derived from an EMBL/GenBank/DDBJ whole genome shotgun (WGS) entry which is preliminary data.</text>
</comment>
<sequence length="213" mass="23432">MSDKDGAGMGTTRTFQGDHLIAAIIVVIIHLVAAWGLARLLRGETSTQVTSATHVTRIHFIHRPRQPPDTAMPPPTGVETPRRRRSTASVSNPPPREYVESPPTRSGALSAVLIGQARQWAQQQARSEAGHGDAFERANPLSDEFRPTRGHFRFREPLSVAVVVDRIGKVFGGAGYEADPCPQNRRNIAELAPQGDSAALQQELEFERRYCRP</sequence>
<feature type="transmembrane region" description="Helical" evidence="2">
    <location>
        <begin position="20"/>
        <end position="38"/>
    </location>
</feature>
<dbReference type="RefSeq" id="WP_310063164.1">
    <property type="nucleotide sequence ID" value="NZ_JAVDVY010000002.1"/>
</dbReference>
<name>A0ABU1WD51_9GAMM</name>
<keyword evidence="4" id="KW-1185">Reference proteome</keyword>
<evidence type="ECO:0000313" key="4">
    <source>
        <dbReference type="Proteomes" id="UP001251524"/>
    </source>
</evidence>
<keyword evidence="2" id="KW-1133">Transmembrane helix</keyword>
<evidence type="ECO:0000256" key="1">
    <source>
        <dbReference type="SAM" id="MobiDB-lite"/>
    </source>
</evidence>
<dbReference type="Proteomes" id="UP001251524">
    <property type="component" value="Unassembled WGS sequence"/>
</dbReference>
<evidence type="ECO:0008006" key="5">
    <source>
        <dbReference type="Google" id="ProtNLM"/>
    </source>
</evidence>
<proteinExistence type="predicted"/>
<evidence type="ECO:0000313" key="3">
    <source>
        <dbReference type="EMBL" id="MDR7135472.1"/>
    </source>
</evidence>
<feature type="compositionally biased region" description="Basic residues" evidence="1">
    <location>
        <begin position="56"/>
        <end position="65"/>
    </location>
</feature>
<organism evidence="3 4">
    <name type="scientific">Lysobacter niastensis</name>
    <dbReference type="NCBI Taxonomy" id="380629"/>
    <lineage>
        <taxon>Bacteria</taxon>
        <taxon>Pseudomonadati</taxon>
        <taxon>Pseudomonadota</taxon>
        <taxon>Gammaproteobacteria</taxon>
        <taxon>Lysobacterales</taxon>
        <taxon>Lysobacteraceae</taxon>
        <taxon>Lysobacter</taxon>
    </lineage>
</organism>
<gene>
    <name evidence="3" type="ORF">J2X06_002681</name>
</gene>
<keyword evidence="2" id="KW-0472">Membrane</keyword>
<reference evidence="3 4" key="1">
    <citation type="submission" date="2023-07" db="EMBL/GenBank/DDBJ databases">
        <title>Sorghum-associated microbial communities from plants grown in Nebraska, USA.</title>
        <authorList>
            <person name="Schachtman D."/>
        </authorList>
    </citation>
    <scope>NUCLEOTIDE SEQUENCE [LARGE SCALE GENOMIC DNA]</scope>
    <source>
        <strain evidence="3 4">BE198</strain>
    </source>
</reference>
<evidence type="ECO:0000256" key="2">
    <source>
        <dbReference type="SAM" id="Phobius"/>
    </source>
</evidence>
<protein>
    <recommendedName>
        <fullName evidence="5">TonB C-terminal domain-containing protein</fullName>
    </recommendedName>
</protein>